<protein>
    <submittedName>
        <fullName evidence="2">Uncharacterized protein</fullName>
    </submittedName>
</protein>
<dbReference type="InterPro" id="IPR020945">
    <property type="entry name" value="DMSO/NO3_reduct_chaperone"/>
</dbReference>
<reference evidence="2" key="1">
    <citation type="journal article" date="2020" name="ISME J.">
        <title>Gammaproteobacteria mediating utilization of methyl-, sulfur- and petroleum organic compounds in deep ocean hydrothermal plumes.</title>
        <authorList>
            <person name="Zhou Z."/>
            <person name="Liu Y."/>
            <person name="Pan J."/>
            <person name="Cron B.R."/>
            <person name="Toner B.M."/>
            <person name="Anantharaman K."/>
            <person name="Breier J.A."/>
            <person name="Dick G.J."/>
            <person name="Li M."/>
        </authorList>
    </citation>
    <scope>NUCLEOTIDE SEQUENCE</scope>
    <source>
        <strain evidence="2">SZUA-1501</strain>
    </source>
</reference>
<dbReference type="AlphaFoldDB" id="A0A9D0YPZ7"/>
<dbReference type="Pfam" id="PF02613">
    <property type="entry name" value="Nitrate_red_del"/>
    <property type="match status" value="1"/>
</dbReference>
<comment type="caution">
    <text evidence="2">The sequence shown here is derived from an EMBL/GenBank/DDBJ whole genome shotgun (WGS) entry which is preliminary data.</text>
</comment>
<dbReference type="PANTHER" id="PTHR34227:SF1">
    <property type="entry name" value="DIMETHYL SULFOXIDE REDUCTASE CHAPERONE-RELATED"/>
    <property type="match status" value="1"/>
</dbReference>
<dbReference type="InterPro" id="IPR050289">
    <property type="entry name" value="TorD/DmsD_chaperones"/>
</dbReference>
<evidence type="ECO:0000313" key="3">
    <source>
        <dbReference type="Proteomes" id="UP000606463"/>
    </source>
</evidence>
<evidence type="ECO:0000256" key="1">
    <source>
        <dbReference type="ARBA" id="ARBA00023186"/>
    </source>
</evidence>
<dbReference type="EMBL" id="DQVE01000036">
    <property type="protein sequence ID" value="HIP98413.1"/>
    <property type="molecule type" value="Genomic_DNA"/>
</dbReference>
<keyword evidence="1" id="KW-0143">Chaperone</keyword>
<dbReference type="Proteomes" id="UP000606463">
    <property type="component" value="Unassembled WGS sequence"/>
</dbReference>
<proteinExistence type="predicted"/>
<accession>A0A9D0YPZ7</accession>
<evidence type="ECO:0000313" key="2">
    <source>
        <dbReference type="EMBL" id="HIP98413.1"/>
    </source>
</evidence>
<gene>
    <name evidence="2" type="ORF">EYH37_03515</name>
</gene>
<organism evidence="2 3">
    <name type="scientific">Aquifex aeolicus</name>
    <dbReference type="NCBI Taxonomy" id="63363"/>
    <lineage>
        <taxon>Bacteria</taxon>
        <taxon>Pseudomonadati</taxon>
        <taxon>Aquificota</taxon>
        <taxon>Aquificia</taxon>
        <taxon>Aquificales</taxon>
        <taxon>Aquificaceae</taxon>
        <taxon>Aquifex</taxon>
    </lineage>
</organism>
<dbReference type="PANTHER" id="PTHR34227">
    <property type="entry name" value="CHAPERONE PROTEIN YCDY"/>
    <property type="match status" value="1"/>
</dbReference>
<dbReference type="Gene3D" id="1.10.3480.10">
    <property type="entry name" value="TorD-like"/>
    <property type="match status" value="1"/>
</dbReference>
<sequence>MERFKKYKFFAHLFAYPERKEDFFKALKGFYPFEDLKPLEELQKVAFEEIQAEYTSLFVANFPKVPCKPYQSFFESQTLMGEPTFRCEKFYRLFNLETGKELPDAVYVELDFCAFLIKLKEESPYGEDKGKLEVIFREFFKTCVAWMERFAQCVKKNTGLKPLRELTTLFERFIREEREKLGV</sequence>
<dbReference type="InterPro" id="IPR036411">
    <property type="entry name" value="TorD-like_sf"/>
</dbReference>
<dbReference type="SUPFAM" id="SSF89155">
    <property type="entry name" value="TorD-like"/>
    <property type="match status" value="1"/>
</dbReference>
<name>A0A9D0YPZ7_AQUAO</name>